<dbReference type="PRINTS" id="PR01217">
    <property type="entry name" value="PRICHEXTENSN"/>
</dbReference>
<feature type="compositionally biased region" description="Polar residues" evidence="1">
    <location>
        <begin position="151"/>
        <end position="161"/>
    </location>
</feature>
<keyword evidence="3" id="KW-0732">Signal</keyword>
<feature type="signal peptide" evidence="3">
    <location>
        <begin position="1"/>
        <end position="21"/>
    </location>
</feature>
<keyword evidence="7" id="KW-1185">Reference proteome</keyword>
<feature type="transmembrane region" description="Helical" evidence="2">
    <location>
        <begin position="336"/>
        <end position="356"/>
    </location>
</feature>
<dbReference type="GO" id="GO:0004674">
    <property type="term" value="F:protein serine/threonine kinase activity"/>
    <property type="evidence" value="ECO:0007669"/>
    <property type="project" value="TreeGrafter"/>
</dbReference>
<evidence type="ECO:0000256" key="1">
    <source>
        <dbReference type="SAM" id="MobiDB-lite"/>
    </source>
</evidence>
<evidence type="ECO:0000256" key="3">
    <source>
        <dbReference type="SAM" id="SignalP"/>
    </source>
</evidence>
<feature type="compositionally biased region" description="Low complexity" evidence="1">
    <location>
        <begin position="203"/>
        <end position="226"/>
    </location>
</feature>
<dbReference type="GO" id="GO:0005524">
    <property type="term" value="F:ATP binding"/>
    <property type="evidence" value="ECO:0007669"/>
    <property type="project" value="InterPro"/>
</dbReference>
<dbReference type="PROSITE" id="PS50011">
    <property type="entry name" value="PROTEIN_KINASE_DOM"/>
    <property type="match status" value="1"/>
</dbReference>
<reference evidence="6 7" key="1">
    <citation type="submission" date="2019-03" db="EMBL/GenBank/DDBJ databases">
        <authorList>
            <person name="Gaulin E."/>
            <person name="Dumas B."/>
        </authorList>
    </citation>
    <scope>NUCLEOTIDE SEQUENCE [LARGE SCALE GENOMIC DNA]</scope>
    <source>
        <strain evidence="6">CBS 568.67</strain>
    </source>
</reference>
<dbReference type="InterPro" id="IPR001245">
    <property type="entry name" value="Ser-Thr/Tyr_kinase_cat_dom"/>
</dbReference>
<sequence length="739" mass="77305">MVSRRACVVVILGTTITVVTSTTSCPTSSSSCVDASGATTCYNSQSQGCCFGAIFDRTAQTCCPGASLISPAICSVITVPPTSVTSSTSGLCSAGTLPCLGAAIAPACYNPSQQVCCGGQVASATSPSNPTATRVCCPSNPRAICEVAPTAAQSMATSRPQTDPPGPTDAADEPTDAPETSEPTPKPTTSTRTPPPTSPPTVKPTVKPTPTTDEPTLEPTTKTPKTTTEKPTVEPTPAPTPEPTPAPTPAPTPSVKRTGIPTPRPTPRPTVIDTPEPTWGTLDDPPSSLDNNQDNDSASSIRMTSLAPSASATRFPPFSSPSSPSPSTSSVVTTSFVVGIIMGSVLLAALCIYVVARRRLEHAAQSGPSYLCSVTDDYMAPPTTGRAKAINISSSSASAATHPGRVPLAAPSTLRYMALPETVATTSDALMPLRAMSSSHVTLESIDWPLLDSVRIDAGDVNLLRVLGKWASGDLWLGHIRGATPVVVKRLVPARATSSPDATHLFFNEICLVASLHSPYVVQLVGATWPTPAHQPSTTMMVQAVTEFMNMGDLQDFLYASPPSCSSWAIKLSWAAHIADALVYLHARNVIHRNVKSRNILLDTAKPAKLTDFGLASAAHGIGTYRWMAPEVATGAAVTSSVDVYSFGAVLSELDTHRVPYSDVVDLDGRPFPATSLLHLVCDQHIRPTFTTTCPPWLHELALACMAPTAAARPTAVEVLTCLHTRLRTDYSSSHGVDL</sequence>
<keyword evidence="2" id="KW-1133">Transmembrane helix</keyword>
<feature type="domain" description="Protein kinase" evidence="4">
    <location>
        <begin position="461"/>
        <end position="727"/>
    </location>
</feature>
<gene>
    <name evidence="6" type="primary">Aste57867_11836</name>
    <name evidence="5" type="ORF">As57867_011791</name>
    <name evidence="6" type="ORF">ASTE57867_11836</name>
</gene>
<reference evidence="5" key="2">
    <citation type="submission" date="2019-06" db="EMBL/GenBank/DDBJ databases">
        <title>Genomics analysis of Aphanomyces spp. identifies a new class of oomycete effector associated with host adaptation.</title>
        <authorList>
            <person name="Gaulin E."/>
        </authorList>
    </citation>
    <scope>NUCLEOTIDE SEQUENCE</scope>
    <source>
        <strain evidence="5">CBS 578.67</strain>
    </source>
</reference>
<organism evidence="6 7">
    <name type="scientific">Aphanomyces stellatus</name>
    <dbReference type="NCBI Taxonomy" id="120398"/>
    <lineage>
        <taxon>Eukaryota</taxon>
        <taxon>Sar</taxon>
        <taxon>Stramenopiles</taxon>
        <taxon>Oomycota</taxon>
        <taxon>Saprolegniomycetes</taxon>
        <taxon>Saprolegniales</taxon>
        <taxon>Verrucalvaceae</taxon>
        <taxon>Aphanomyces</taxon>
    </lineage>
</organism>
<keyword evidence="2" id="KW-0812">Transmembrane</keyword>
<feature type="compositionally biased region" description="Low complexity" evidence="1">
    <location>
        <begin position="178"/>
        <end position="192"/>
    </location>
</feature>
<dbReference type="Proteomes" id="UP000332933">
    <property type="component" value="Unassembled WGS sequence"/>
</dbReference>
<accession>A0A485KUM2</accession>
<dbReference type="Gene3D" id="1.10.510.10">
    <property type="entry name" value="Transferase(Phosphotransferase) domain 1"/>
    <property type="match status" value="1"/>
</dbReference>
<feature type="region of interest" description="Disordered" evidence="1">
    <location>
        <begin position="150"/>
        <end position="329"/>
    </location>
</feature>
<feature type="compositionally biased region" description="Pro residues" evidence="1">
    <location>
        <begin position="193"/>
        <end position="202"/>
    </location>
</feature>
<evidence type="ECO:0000313" key="6">
    <source>
        <dbReference type="EMBL" id="VFT88691.1"/>
    </source>
</evidence>
<dbReference type="EMBL" id="CAADRA010005336">
    <property type="protein sequence ID" value="VFT88691.1"/>
    <property type="molecule type" value="Genomic_DNA"/>
</dbReference>
<dbReference type="PROSITE" id="PS51257">
    <property type="entry name" value="PROKAR_LIPOPROTEIN"/>
    <property type="match status" value="1"/>
</dbReference>
<dbReference type="Pfam" id="PF07714">
    <property type="entry name" value="PK_Tyr_Ser-Thr"/>
    <property type="match status" value="1"/>
</dbReference>
<evidence type="ECO:0000259" key="4">
    <source>
        <dbReference type="PROSITE" id="PS50011"/>
    </source>
</evidence>
<evidence type="ECO:0000256" key="2">
    <source>
        <dbReference type="SAM" id="Phobius"/>
    </source>
</evidence>
<dbReference type="InterPro" id="IPR051681">
    <property type="entry name" value="Ser/Thr_Kinases-Pseudokinases"/>
</dbReference>
<feature type="chain" id="PRO_5033437100" evidence="3">
    <location>
        <begin position="22"/>
        <end position="739"/>
    </location>
</feature>
<name>A0A485KUM2_9STRA</name>
<dbReference type="OrthoDB" id="48004at2759"/>
<evidence type="ECO:0000313" key="5">
    <source>
        <dbReference type="EMBL" id="KAF0697478.1"/>
    </source>
</evidence>
<dbReference type="EMBL" id="VJMH01005315">
    <property type="protein sequence ID" value="KAF0697478.1"/>
    <property type="molecule type" value="Genomic_DNA"/>
</dbReference>
<dbReference type="AlphaFoldDB" id="A0A485KUM2"/>
<protein>
    <submittedName>
        <fullName evidence="6">Aste57867_11836 protein</fullName>
    </submittedName>
</protein>
<proteinExistence type="predicted"/>
<feature type="compositionally biased region" description="Polar residues" evidence="1">
    <location>
        <begin position="288"/>
        <end position="303"/>
    </location>
</feature>
<dbReference type="InterPro" id="IPR011009">
    <property type="entry name" value="Kinase-like_dom_sf"/>
</dbReference>
<keyword evidence="2" id="KW-0472">Membrane</keyword>
<feature type="compositionally biased region" description="Pro residues" evidence="1">
    <location>
        <begin position="234"/>
        <end position="252"/>
    </location>
</feature>
<dbReference type="InterPro" id="IPR000719">
    <property type="entry name" value="Prot_kinase_dom"/>
</dbReference>
<dbReference type="PRINTS" id="PR00109">
    <property type="entry name" value="TYRKINASE"/>
</dbReference>
<evidence type="ECO:0000313" key="7">
    <source>
        <dbReference type="Proteomes" id="UP000332933"/>
    </source>
</evidence>
<dbReference type="SUPFAM" id="SSF56112">
    <property type="entry name" value="Protein kinase-like (PK-like)"/>
    <property type="match status" value="1"/>
</dbReference>
<feature type="compositionally biased region" description="Low complexity" evidence="1">
    <location>
        <begin position="307"/>
        <end position="329"/>
    </location>
</feature>
<dbReference type="PANTHER" id="PTHR44329:SF214">
    <property type="entry name" value="PROTEIN KINASE DOMAIN-CONTAINING PROTEIN"/>
    <property type="match status" value="1"/>
</dbReference>
<dbReference type="PANTHER" id="PTHR44329">
    <property type="entry name" value="SERINE/THREONINE-PROTEIN KINASE TNNI3K-RELATED"/>
    <property type="match status" value="1"/>
</dbReference>